<gene>
    <name evidence="2" type="ORF">EVA_19187</name>
</gene>
<dbReference type="SUPFAM" id="SSF48452">
    <property type="entry name" value="TPR-like"/>
    <property type="match status" value="1"/>
</dbReference>
<proteinExistence type="predicted"/>
<evidence type="ECO:0000256" key="1">
    <source>
        <dbReference type="SAM" id="Phobius"/>
    </source>
</evidence>
<keyword evidence="1" id="KW-1133">Transmembrane helix</keyword>
<dbReference type="Gene3D" id="2.30.30.40">
    <property type="entry name" value="SH3 Domains"/>
    <property type="match status" value="1"/>
</dbReference>
<comment type="caution">
    <text evidence="2">The sequence shown here is derived from an EMBL/GenBank/DDBJ whole genome shotgun (WGS) entry which is preliminary data.</text>
</comment>
<organism evidence="2">
    <name type="scientific">gut metagenome</name>
    <dbReference type="NCBI Taxonomy" id="749906"/>
    <lineage>
        <taxon>unclassified sequences</taxon>
        <taxon>metagenomes</taxon>
        <taxon>organismal metagenomes</taxon>
    </lineage>
</organism>
<sequence>MKDLAHAVLHYRRALRLQPDHKEAAFNLELTQTKLADQFDEPSEMFFISWTKELVQSQSSTTWGWWGIGLFVLAFLLGMAYWLGQRVWLRKVSFFGALATLLFSFCCELFAFLQQQRFENERHAVVMQTADTFSTPSTSGKKVQTLHEGTTLRLIDTYKNGWVQAELPSGTVIWMKATALEKV</sequence>
<keyword evidence="1" id="KW-0472">Membrane</keyword>
<accession>J9FT05</accession>
<feature type="transmembrane region" description="Helical" evidence="1">
    <location>
        <begin position="63"/>
        <end position="82"/>
    </location>
</feature>
<feature type="transmembrane region" description="Helical" evidence="1">
    <location>
        <begin position="94"/>
        <end position="113"/>
    </location>
</feature>
<evidence type="ECO:0000313" key="2">
    <source>
        <dbReference type="EMBL" id="EJW92702.1"/>
    </source>
</evidence>
<reference evidence="2" key="1">
    <citation type="journal article" date="2012" name="PLoS ONE">
        <title>Gene sets for utilization of primary and secondary nutrition supplies in the distal gut of endangered iberian lynx.</title>
        <authorList>
            <person name="Alcaide M."/>
            <person name="Messina E."/>
            <person name="Richter M."/>
            <person name="Bargiela R."/>
            <person name="Peplies J."/>
            <person name="Huws S.A."/>
            <person name="Newbold C.J."/>
            <person name="Golyshin P.N."/>
            <person name="Simon M.A."/>
            <person name="Lopez G."/>
            <person name="Yakimov M.M."/>
            <person name="Ferrer M."/>
        </authorList>
    </citation>
    <scope>NUCLEOTIDE SEQUENCE</scope>
</reference>
<protein>
    <submittedName>
        <fullName evidence="2">Aerotolerance-related exported protein</fullName>
    </submittedName>
</protein>
<dbReference type="AlphaFoldDB" id="J9FT05"/>
<dbReference type="EMBL" id="AMCI01007398">
    <property type="protein sequence ID" value="EJW92702.1"/>
    <property type="molecule type" value="Genomic_DNA"/>
</dbReference>
<dbReference type="InterPro" id="IPR011990">
    <property type="entry name" value="TPR-like_helical_dom_sf"/>
</dbReference>
<keyword evidence="1" id="KW-0812">Transmembrane</keyword>
<name>J9FT05_9ZZZZ</name>
<dbReference type="Gene3D" id="1.25.40.10">
    <property type="entry name" value="Tetratricopeptide repeat domain"/>
    <property type="match status" value="1"/>
</dbReference>